<dbReference type="PANTHER" id="PTHR30570:SF1">
    <property type="entry name" value="PHOSPHATE-BINDING PROTEIN PSTS"/>
    <property type="match status" value="1"/>
</dbReference>
<dbReference type="AlphaFoldDB" id="A0A1M3L2E1"/>
<dbReference type="Pfam" id="PF12849">
    <property type="entry name" value="PBP_like_2"/>
    <property type="match status" value="1"/>
</dbReference>
<feature type="chain" id="PRO_5012860919" description="PBP domain-containing protein" evidence="2">
    <location>
        <begin position="23"/>
        <end position="320"/>
    </location>
</feature>
<dbReference type="InterPro" id="IPR050811">
    <property type="entry name" value="Phosphate_ABC_transporter"/>
</dbReference>
<dbReference type="InterPro" id="IPR024370">
    <property type="entry name" value="PBP_domain"/>
</dbReference>
<name>A0A1M3L2E1_9BACT</name>
<feature type="domain" description="PBP" evidence="3">
    <location>
        <begin position="37"/>
        <end position="292"/>
    </location>
</feature>
<gene>
    <name evidence="4" type="ORF">BGO89_02625</name>
</gene>
<proteinExistence type="predicted"/>
<evidence type="ECO:0000256" key="2">
    <source>
        <dbReference type="SAM" id="SignalP"/>
    </source>
</evidence>
<dbReference type="PROSITE" id="PS51257">
    <property type="entry name" value="PROKAR_LIPOPROTEIN"/>
    <property type="match status" value="1"/>
</dbReference>
<evidence type="ECO:0000259" key="3">
    <source>
        <dbReference type="Pfam" id="PF12849"/>
    </source>
</evidence>
<sequence>MTMMRNSPIPIALTIIALIAAACGGEEQAGNRARLQETALSGTATITIDAEIEPLFKAAKAAYDKDYPDAHIELVPESGRQALADLFRLETRACIVARDLLPDEDSAQDAGRAASFPRTLIARDALVFYAAKSYPSDTLNAEHIRTWLEGGQVDMDQYPKGTPAPTFIVPGAGSSVYGNLMKLVTNGKRPRGKLASIEPKIPTQSSFEFVRERIRASKDLIGVGLLSQFVHDTSVKMLRIGYTDSNGVAVSPKPVHQGWLVQGLYPYPVPVYIYLKDPPSQYSLPSGFAVYLSRDAKAQRTFGEAGIEPGHMKIVLVPEE</sequence>
<evidence type="ECO:0000313" key="4">
    <source>
        <dbReference type="EMBL" id="OJX59331.1"/>
    </source>
</evidence>
<dbReference type="PANTHER" id="PTHR30570">
    <property type="entry name" value="PERIPLASMIC PHOSPHATE BINDING COMPONENT OF PHOSPHATE ABC TRANSPORTER"/>
    <property type="match status" value="1"/>
</dbReference>
<comment type="caution">
    <text evidence="4">The sequence shown here is derived from an EMBL/GenBank/DDBJ whole genome shotgun (WGS) entry which is preliminary data.</text>
</comment>
<accession>A0A1M3L2E1</accession>
<protein>
    <recommendedName>
        <fullName evidence="3">PBP domain-containing protein</fullName>
    </recommendedName>
</protein>
<dbReference type="Proteomes" id="UP000184233">
    <property type="component" value="Unassembled WGS sequence"/>
</dbReference>
<dbReference type="EMBL" id="MKVH01000013">
    <property type="protein sequence ID" value="OJX59331.1"/>
    <property type="molecule type" value="Genomic_DNA"/>
</dbReference>
<dbReference type="STRING" id="1895771.BGO89_02625"/>
<feature type="signal peptide" evidence="2">
    <location>
        <begin position="1"/>
        <end position="22"/>
    </location>
</feature>
<evidence type="ECO:0000313" key="5">
    <source>
        <dbReference type="Proteomes" id="UP000184233"/>
    </source>
</evidence>
<organism evidence="4 5">
    <name type="scientific">Candidatus Kapaibacterium thiocyanatum</name>
    <dbReference type="NCBI Taxonomy" id="1895771"/>
    <lineage>
        <taxon>Bacteria</taxon>
        <taxon>Pseudomonadati</taxon>
        <taxon>Candidatus Kapaibacteriota</taxon>
        <taxon>Candidatus Kapaibacteriia</taxon>
        <taxon>Candidatus Kapaibacteriales</taxon>
        <taxon>Candidatus Kapaibacteriaceae</taxon>
        <taxon>Candidatus Kapaibacterium</taxon>
    </lineage>
</organism>
<dbReference type="SUPFAM" id="SSF53850">
    <property type="entry name" value="Periplasmic binding protein-like II"/>
    <property type="match status" value="1"/>
</dbReference>
<evidence type="ECO:0000256" key="1">
    <source>
        <dbReference type="ARBA" id="ARBA00022729"/>
    </source>
</evidence>
<reference evidence="4 5" key="1">
    <citation type="submission" date="2016-09" db="EMBL/GenBank/DDBJ databases">
        <title>Genome-resolved meta-omics ties microbial dynamics to process performance in biotechnology for thiocyanate degradation.</title>
        <authorList>
            <person name="Kantor R.S."/>
            <person name="Huddy R.J."/>
            <person name="Iyer R."/>
            <person name="Thomas B.C."/>
            <person name="Brown C.T."/>
            <person name="Anantharaman K."/>
            <person name="Tringe S."/>
            <person name="Hettich R.L."/>
            <person name="Harrison S.T."/>
            <person name="Banfield J.F."/>
        </authorList>
    </citation>
    <scope>NUCLEOTIDE SEQUENCE [LARGE SCALE GENOMIC DNA]</scope>
    <source>
        <strain evidence="4">59-99</strain>
    </source>
</reference>
<keyword evidence="1 2" id="KW-0732">Signal</keyword>
<dbReference type="Gene3D" id="3.40.190.10">
    <property type="entry name" value="Periplasmic binding protein-like II"/>
    <property type="match status" value="2"/>
</dbReference>